<feature type="region of interest" description="Disordered" evidence="1">
    <location>
        <begin position="30"/>
        <end position="57"/>
    </location>
</feature>
<reference evidence="2" key="1">
    <citation type="submission" date="2021-02" db="EMBL/GenBank/DDBJ databases">
        <authorList>
            <person name="Dougan E. K."/>
            <person name="Rhodes N."/>
            <person name="Thang M."/>
            <person name="Chan C."/>
        </authorList>
    </citation>
    <scope>NUCLEOTIDE SEQUENCE</scope>
</reference>
<accession>A0A813JEU8</accession>
<comment type="caution">
    <text evidence="2">The sequence shown here is derived from an EMBL/GenBank/DDBJ whole genome shotgun (WGS) entry which is preliminary data.</text>
</comment>
<name>A0A813JEU8_POLGL</name>
<evidence type="ECO:0000256" key="1">
    <source>
        <dbReference type="SAM" id="MobiDB-lite"/>
    </source>
</evidence>
<dbReference type="AlphaFoldDB" id="A0A813JEU8"/>
<feature type="non-terminal residue" evidence="2">
    <location>
        <position position="1"/>
    </location>
</feature>
<organism evidence="2 3">
    <name type="scientific">Polarella glacialis</name>
    <name type="common">Dinoflagellate</name>
    <dbReference type="NCBI Taxonomy" id="89957"/>
    <lineage>
        <taxon>Eukaryota</taxon>
        <taxon>Sar</taxon>
        <taxon>Alveolata</taxon>
        <taxon>Dinophyceae</taxon>
        <taxon>Suessiales</taxon>
        <taxon>Suessiaceae</taxon>
        <taxon>Polarella</taxon>
    </lineage>
</organism>
<dbReference type="Proteomes" id="UP000626109">
    <property type="component" value="Unassembled WGS sequence"/>
</dbReference>
<sequence length="246" mass="26390">SLQESFSKRTKRFEIQEVAGTTCVRAAHKRGFFGPPGAGAGAPAQQTRSPTPPPLGVAAARKGVDTLLGFTDGLLKPPPVPEPDIDPWAKGLGNAWLSRTRTPRAGTVAKDIEMPGKLPPSGGEAKADVKLRCYDMSRDDSDPEELAETADLAAADECAVDADADEADGGSEELPVGLSSLGGAWVRWELPEELGGGGYWKCERPDGEEDEFIELAPEPWLRIADPASDLPCWWNQTTQEFFFVEA</sequence>
<proteinExistence type="predicted"/>
<evidence type="ECO:0000313" key="2">
    <source>
        <dbReference type="EMBL" id="CAE8675233.1"/>
    </source>
</evidence>
<protein>
    <submittedName>
        <fullName evidence="2">Uncharacterized protein</fullName>
    </submittedName>
</protein>
<dbReference type="EMBL" id="CAJNNW010025010">
    <property type="protein sequence ID" value="CAE8675233.1"/>
    <property type="molecule type" value="Genomic_DNA"/>
</dbReference>
<evidence type="ECO:0000313" key="3">
    <source>
        <dbReference type="Proteomes" id="UP000626109"/>
    </source>
</evidence>
<gene>
    <name evidence="2" type="ORF">PGLA2088_LOCUS19303</name>
</gene>